<organism evidence="2 3">
    <name type="scientific">Mycena rosella</name>
    <name type="common">Pink bonnet</name>
    <name type="synonym">Agaricus rosellus</name>
    <dbReference type="NCBI Taxonomy" id="1033263"/>
    <lineage>
        <taxon>Eukaryota</taxon>
        <taxon>Fungi</taxon>
        <taxon>Dikarya</taxon>
        <taxon>Basidiomycota</taxon>
        <taxon>Agaricomycotina</taxon>
        <taxon>Agaricomycetes</taxon>
        <taxon>Agaricomycetidae</taxon>
        <taxon>Agaricales</taxon>
        <taxon>Marasmiineae</taxon>
        <taxon>Mycenaceae</taxon>
        <taxon>Mycena</taxon>
    </lineage>
</organism>
<protein>
    <submittedName>
        <fullName evidence="2">Uncharacterized protein</fullName>
    </submittedName>
</protein>
<evidence type="ECO:0000256" key="1">
    <source>
        <dbReference type="SAM" id="MobiDB-lite"/>
    </source>
</evidence>
<reference evidence="2" key="1">
    <citation type="submission" date="2023-03" db="EMBL/GenBank/DDBJ databases">
        <title>Massive genome expansion in bonnet fungi (Mycena s.s.) driven by repeated elements and novel gene families across ecological guilds.</title>
        <authorList>
            <consortium name="Lawrence Berkeley National Laboratory"/>
            <person name="Harder C.B."/>
            <person name="Miyauchi S."/>
            <person name="Viragh M."/>
            <person name="Kuo A."/>
            <person name="Thoen E."/>
            <person name="Andreopoulos B."/>
            <person name="Lu D."/>
            <person name="Skrede I."/>
            <person name="Drula E."/>
            <person name="Henrissat B."/>
            <person name="Morin E."/>
            <person name="Kohler A."/>
            <person name="Barry K."/>
            <person name="LaButti K."/>
            <person name="Morin E."/>
            <person name="Salamov A."/>
            <person name="Lipzen A."/>
            <person name="Mereny Z."/>
            <person name="Hegedus B."/>
            <person name="Baldrian P."/>
            <person name="Stursova M."/>
            <person name="Weitz H."/>
            <person name="Taylor A."/>
            <person name="Grigoriev I.V."/>
            <person name="Nagy L.G."/>
            <person name="Martin F."/>
            <person name="Kauserud H."/>
        </authorList>
    </citation>
    <scope>NUCLEOTIDE SEQUENCE</scope>
    <source>
        <strain evidence="2">CBHHK067</strain>
    </source>
</reference>
<feature type="region of interest" description="Disordered" evidence="1">
    <location>
        <begin position="103"/>
        <end position="143"/>
    </location>
</feature>
<dbReference type="Proteomes" id="UP001221757">
    <property type="component" value="Unassembled WGS sequence"/>
</dbReference>
<comment type="caution">
    <text evidence="2">The sequence shown here is derived from an EMBL/GenBank/DDBJ whole genome shotgun (WGS) entry which is preliminary data.</text>
</comment>
<evidence type="ECO:0000313" key="3">
    <source>
        <dbReference type="Proteomes" id="UP001221757"/>
    </source>
</evidence>
<name>A0AAD7E1V3_MYCRO</name>
<accession>A0AAD7E1V3</accession>
<dbReference type="EMBL" id="JARKIE010000013">
    <property type="protein sequence ID" value="KAJ7703276.1"/>
    <property type="molecule type" value="Genomic_DNA"/>
</dbReference>
<keyword evidence="3" id="KW-1185">Reference proteome</keyword>
<sequence>MCRTRHVRNLYLRCGHAESLPPVEILCGSTHCKFSVNHPPECPQCERTCNQYRLFPEQYTPNVDGFCSVCTRAFLAKSKSTARTPTPAPSSFVDSSAMGGEHYGSPLQLASMPSHKETDRPDQGCQATLSDAGSSIAAPPDVRTGGALTEIGLVRTRSLGAVSEASKESSTVLQADDYFAAHWDSAEDEVSTHEDSSAAKWRSCPLRRCTDAGQQTSRRWGDSLRTFSSRRRVMGGIPL</sequence>
<proteinExistence type="predicted"/>
<dbReference type="AlphaFoldDB" id="A0AAD7E1V3"/>
<evidence type="ECO:0000313" key="2">
    <source>
        <dbReference type="EMBL" id="KAJ7703276.1"/>
    </source>
</evidence>
<gene>
    <name evidence="2" type="ORF">B0H17DRAFT_97931</name>
</gene>